<dbReference type="Proteomes" id="UP000237347">
    <property type="component" value="Unassembled WGS sequence"/>
</dbReference>
<evidence type="ECO:0000313" key="3">
    <source>
        <dbReference type="Proteomes" id="UP000237347"/>
    </source>
</evidence>
<reference evidence="2 3" key="1">
    <citation type="journal article" date="2018" name="Sci. Data">
        <title>The draft genome sequence of cork oak.</title>
        <authorList>
            <person name="Ramos A.M."/>
            <person name="Usie A."/>
            <person name="Barbosa P."/>
            <person name="Barros P.M."/>
            <person name="Capote T."/>
            <person name="Chaves I."/>
            <person name="Simoes F."/>
            <person name="Abreu I."/>
            <person name="Carrasquinho I."/>
            <person name="Faro C."/>
            <person name="Guimaraes J.B."/>
            <person name="Mendonca D."/>
            <person name="Nobrega F."/>
            <person name="Rodrigues L."/>
            <person name="Saibo N.J.M."/>
            <person name="Varela M.C."/>
            <person name="Egas C."/>
            <person name="Matos J."/>
            <person name="Miguel C.M."/>
            <person name="Oliveira M.M."/>
            <person name="Ricardo C.P."/>
            <person name="Goncalves S."/>
        </authorList>
    </citation>
    <scope>NUCLEOTIDE SEQUENCE [LARGE SCALE GENOMIC DNA]</scope>
    <source>
        <strain evidence="3">cv. HL8</strain>
    </source>
</reference>
<name>A0AAW0LZ13_QUESU</name>
<organism evidence="2 3">
    <name type="scientific">Quercus suber</name>
    <name type="common">Cork oak</name>
    <dbReference type="NCBI Taxonomy" id="58331"/>
    <lineage>
        <taxon>Eukaryota</taxon>
        <taxon>Viridiplantae</taxon>
        <taxon>Streptophyta</taxon>
        <taxon>Embryophyta</taxon>
        <taxon>Tracheophyta</taxon>
        <taxon>Spermatophyta</taxon>
        <taxon>Magnoliopsida</taxon>
        <taxon>eudicotyledons</taxon>
        <taxon>Gunneridae</taxon>
        <taxon>Pentapetalae</taxon>
        <taxon>rosids</taxon>
        <taxon>fabids</taxon>
        <taxon>Fagales</taxon>
        <taxon>Fagaceae</taxon>
        <taxon>Quercus</taxon>
    </lineage>
</organism>
<evidence type="ECO:0000256" key="1">
    <source>
        <dbReference type="SAM" id="Phobius"/>
    </source>
</evidence>
<accession>A0AAW0LZ13</accession>
<dbReference type="AlphaFoldDB" id="A0AAW0LZ13"/>
<dbReference type="EMBL" id="PKMF04000037">
    <property type="protein sequence ID" value="KAK7856411.1"/>
    <property type="molecule type" value="Genomic_DNA"/>
</dbReference>
<keyword evidence="3" id="KW-1185">Reference proteome</keyword>
<keyword evidence="1" id="KW-0812">Transmembrane</keyword>
<protein>
    <submittedName>
        <fullName evidence="2">Uncharacterized protein</fullName>
    </submittedName>
</protein>
<gene>
    <name evidence="2" type="ORF">CFP56_023654</name>
</gene>
<comment type="caution">
    <text evidence="2">The sequence shown here is derived from an EMBL/GenBank/DDBJ whole genome shotgun (WGS) entry which is preliminary data.</text>
</comment>
<proteinExistence type="predicted"/>
<feature type="transmembrane region" description="Helical" evidence="1">
    <location>
        <begin position="62"/>
        <end position="83"/>
    </location>
</feature>
<keyword evidence="1" id="KW-1133">Transmembrane helix</keyword>
<evidence type="ECO:0000313" key="2">
    <source>
        <dbReference type="EMBL" id="KAK7856411.1"/>
    </source>
</evidence>
<sequence>MLGATISIALPSSSSHAFIACIILNLGTLNHFISDSSFAYRGITPILDTFDESDPTGDPPAIISNGFIPICMSANIAYLFVIANSCKKEGRRKHYEISQYLTLGH</sequence>
<keyword evidence="1" id="KW-0472">Membrane</keyword>